<name>A0A1G4B4U0_9PEZI</name>
<keyword evidence="2" id="KW-1185">Reference proteome</keyword>
<evidence type="ECO:0000313" key="1">
    <source>
        <dbReference type="EMBL" id="OHE96315.1"/>
    </source>
</evidence>
<reference evidence="1 2" key="1">
    <citation type="submission" date="2016-09" db="EMBL/GenBank/DDBJ databases">
        <authorList>
            <person name="Capua I."/>
            <person name="De Benedictis P."/>
            <person name="Joannis T."/>
            <person name="Lombin L.H."/>
            <person name="Cattoli G."/>
        </authorList>
    </citation>
    <scope>NUCLEOTIDE SEQUENCE [LARGE SCALE GENOMIC DNA]</scope>
    <source>
        <strain evidence="1 2">IMI 309357</strain>
    </source>
</reference>
<gene>
    <name evidence="1" type="ORF">CORC01_08387</name>
</gene>
<dbReference type="OrthoDB" id="10431545at2759"/>
<evidence type="ECO:0000313" key="2">
    <source>
        <dbReference type="Proteomes" id="UP000176998"/>
    </source>
</evidence>
<proteinExistence type="predicted"/>
<dbReference type="EMBL" id="MJBS01000071">
    <property type="protein sequence ID" value="OHE96315.1"/>
    <property type="molecule type" value="Genomic_DNA"/>
</dbReference>
<organism evidence="1 2">
    <name type="scientific">Colletotrichum orchidophilum</name>
    <dbReference type="NCBI Taxonomy" id="1209926"/>
    <lineage>
        <taxon>Eukaryota</taxon>
        <taxon>Fungi</taxon>
        <taxon>Dikarya</taxon>
        <taxon>Ascomycota</taxon>
        <taxon>Pezizomycotina</taxon>
        <taxon>Sordariomycetes</taxon>
        <taxon>Hypocreomycetidae</taxon>
        <taxon>Glomerellales</taxon>
        <taxon>Glomerellaceae</taxon>
        <taxon>Colletotrichum</taxon>
    </lineage>
</organism>
<protein>
    <submittedName>
        <fullName evidence="1">Uncharacterized protein</fullName>
    </submittedName>
</protein>
<dbReference type="RefSeq" id="XP_022473475.1">
    <property type="nucleotide sequence ID" value="XM_022620018.1"/>
</dbReference>
<comment type="caution">
    <text evidence="1">The sequence shown here is derived from an EMBL/GenBank/DDBJ whole genome shotgun (WGS) entry which is preliminary data.</text>
</comment>
<dbReference type="AlphaFoldDB" id="A0A1G4B4U0"/>
<sequence length="78" mass="8912">MDIADEKFRASSASEVRVWPFAENFFSALPGVVLRHFSMLKPQSSRQLVPSKWTVKLSPHLECRQQSTGPDFEFESIV</sequence>
<dbReference type="Proteomes" id="UP000176998">
    <property type="component" value="Unassembled WGS sequence"/>
</dbReference>
<dbReference type="GeneID" id="34561528"/>
<accession>A0A1G4B4U0</accession>